<accession>A0A016RTH0</accession>
<protein>
    <submittedName>
        <fullName evidence="1">Uncharacterized protein</fullName>
    </submittedName>
</protein>
<proteinExistence type="predicted"/>
<dbReference type="EMBL" id="JARK01001715">
    <property type="protein sequence ID" value="EYB81576.1"/>
    <property type="molecule type" value="Genomic_DNA"/>
</dbReference>
<name>A0A016RTH0_9BILA</name>
<keyword evidence="2" id="KW-1185">Reference proteome</keyword>
<dbReference type="Proteomes" id="UP000024635">
    <property type="component" value="Unassembled WGS sequence"/>
</dbReference>
<reference evidence="2" key="1">
    <citation type="journal article" date="2015" name="Nat. Genet.">
        <title>The genome and transcriptome of the zoonotic hookworm Ancylostoma ceylanicum identify infection-specific gene families.</title>
        <authorList>
            <person name="Schwarz E.M."/>
            <person name="Hu Y."/>
            <person name="Antoshechkin I."/>
            <person name="Miller M.M."/>
            <person name="Sternberg P.W."/>
            <person name="Aroian R.V."/>
        </authorList>
    </citation>
    <scope>NUCLEOTIDE SEQUENCE</scope>
    <source>
        <strain evidence="2">HY135</strain>
    </source>
</reference>
<evidence type="ECO:0000313" key="2">
    <source>
        <dbReference type="Proteomes" id="UP000024635"/>
    </source>
</evidence>
<dbReference type="AlphaFoldDB" id="A0A016RTH0"/>
<evidence type="ECO:0000313" key="1">
    <source>
        <dbReference type="EMBL" id="EYB81576.1"/>
    </source>
</evidence>
<organism evidence="1 2">
    <name type="scientific">Ancylostoma ceylanicum</name>
    <dbReference type="NCBI Taxonomy" id="53326"/>
    <lineage>
        <taxon>Eukaryota</taxon>
        <taxon>Metazoa</taxon>
        <taxon>Ecdysozoa</taxon>
        <taxon>Nematoda</taxon>
        <taxon>Chromadorea</taxon>
        <taxon>Rhabditida</taxon>
        <taxon>Rhabditina</taxon>
        <taxon>Rhabditomorpha</taxon>
        <taxon>Strongyloidea</taxon>
        <taxon>Ancylostomatidae</taxon>
        <taxon>Ancylostomatinae</taxon>
        <taxon>Ancylostoma</taxon>
    </lineage>
</organism>
<sequence length="97" mass="10731">MLIPLGTNPQGRKPKRNHWCIVSIQFGLLRPSRTVESLAHLTLHTRDVSSVKHGVGWRGLYARRNGSAATVLDARSIATEARLAYLETVRTKDVAEG</sequence>
<comment type="caution">
    <text evidence="1">The sequence shown here is derived from an EMBL/GenBank/DDBJ whole genome shotgun (WGS) entry which is preliminary data.</text>
</comment>
<gene>
    <name evidence="1" type="primary">Acey_s0379.g328</name>
    <name evidence="1" type="ORF">Y032_0379g328</name>
</gene>